<feature type="region of interest" description="Disordered" evidence="1">
    <location>
        <begin position="1"/>
        <end position="23"/>
    </location>
</feature>
<name>A0A0M6YK00_9RHOB</name>
<sequence>MIRRIRTSDMTPSADADGRITAPSADRNRDAILQVLLPRLPRKGDVLEIASGTGQHIAALAAHRPDLDFHPSDPDPARRASIDVRCKGLPNVAPAGDIDAGQAGWAIANAADMVLVVNLLHLISDPEMAVLLDEAAQALAPEGVLAIYGPFLRQGRTTSDGDATFDADLRAQDPAIGYKDVDVVRTVLQVLELNVEIVKMPANNLMVLARAGKFTGL</sequence>
<dbReference type="Pfam" id="PF06080">
    <property type="entry name" value="DUF938"/>
    <property type="match status" value="1"/>
</dbReference>
<dbReference type="GO" id="GO:0008168">
    <property type="term" value="F:methyltransferase activity"/>
    <property type="evidence" value="ECO:0007669"/>
    <property type="project" value="UniProtKB-KW"/>
</dbReference>
<proteinExistence type="predicted"/>
<dbReference type="SUPFAM" id="SSF53335">
    <property type="entry name" value="S-adenosyl-L-methionine-dependent methyltransferases"/>
    <property type="match status" value="1"/>
</dbReference>
<accession>A0A0M6YK00</accession>
<dbReference type="InterPro" id="IPR010342">
    <property type="entry name" value="DUF938"/>
</dbReference>
<evidence type="ECO:0000313" key="3">
    <source>
        <dbReference type="Proteomes" id="UP000049222"/>
    </source>
</evidence>
<dbReference type="InterPro" id="IPR029063">
    <property type="entry name" value="SAM-dependent_MTases_sf"/>
</dbReference>
<dbReference type="EMBL" id="CXSU01000011">
    <property type="protein sequence ID" value="CTQ49587.1"/>
    <property type="molecule type" value="Genomic_DNA"/>
</dbReference>
<reference evidence="2 3" key="1">
    <citation type="submission" date="2015-07" db="EMBL/GenBank/DDBJ databases">
        <authorList>
            <person name="Noorani M."/>
        </authorList>
    </citation>
    <scope>NUCLEOTIDE SEQUENCE [LARGE SCALE GENOMIC DNA]</scope>
    <source>
        <strain evidence="2 3">CECT 7802</strain>
    </source>
</reference>
<dbReference type="PANTHER" id="PTHR20974:SF0">
    <property type="entry name" value="UPF0585 PROTEIN CG18661"/>
    <property type="match status" value="1"/>
</dbReference>
<protein>
    <submittedName>
        <fullName evidence="2">Methyltransferase domain protein</fullName>
    </submittedName>
</protein>
<dbReference type="STRING" id="420998.JDO7802_01601"/>
<gene>
    <name evidence="2" type="ORF">JDO7802_01601</name>
</gene>
<evidence type="ECO:0000313" key="2">
    <source>
        <dbReference type="EMBL" id="CTQ49587.1"/>
    </source>
</evidence>
<keyword evidence="3" id="KW-1185">Reference proteome</keyword>
<organism evidence="2 3">
    <name type="scientific">Jannaschia donghaensis</name>
    <dbReference type="NCBI Taxonomy" id="420998"/>
    <lineage>
        <taxon>Bacteria</taxon>
        <taxon>Pseudomonadati</taxon>
        <taxon>Pseudomonadota</taxon>
        <taxon>Alphaproteobacteria</taxon>
        <taxon>Rhodobacterales</taxon>
        <taxon>Roseobacteraceae</taxon>
        <taxon>Jannaschia</taxon>
    </lineage>
</organism>
<dbReference type="Gene3D" id="3.40.50.150">
    <property type="entry name" value="Vaccinia Virus protein VP39"/>
    <property type="match status" value="1"/>
</dbReference>
<dbReference type="AlphaFoldDB" id="A0A0M6YK00"/>
<dbReference type="GO" id="GO:0032259">
    <property type="term" value="P:methylation"/>
    <property type="evidence" value="ECO:0007669"/>
    <property type="project" value="UniProtKB-KW"/>
</dbReference>
<dbReference type="PANTHER" id="PTHR20974">
    <property type="entry name" value="UPF0585 PROTEIN CG18661"/>
    <property type="match status" value="1"/>
</dbReference>
<keyword evidence="2" id="KW-0489">Methyltransferase</keyword>
<keyword evidence="2" id="KW-0808">Transferase</keyword>
<evidence type="ECO:0000256" key="1">
    <source>
        <dbReference type="SAM" id="MobiDB-lite"/>
    </source>
</evidence>
<dbReference type="Proteomes" id="UP000049222">
    <property type="component" value="Unassembled WGS sequence"/>
</dbReference>